<organism evidence="1 2">
    <name type="scientific">Mytilus galloprovincialis</name>
    <name type="common">Mediterranean mussel</name>
    <dbReference type="NCBI Taxonomy" id="29158"/>
    <lineage>
        <taxon>Eukaryota</taxon>
        <taxon>Metazoa</taxon>
        <taxon>Spiralia</taxon>
        <taxon>Lophotrochozoa</taxon>
        <taxon>Mollusca</taxon>
        <taxon>Bivalvia</taxon>
        <taxon>Autobranchia</taxon>
        <taxon>Pteriomorphia</taxon>
        <taxon>Mytilida</taxon>
        <taxon>Mytiloidea</taxon>
        <taxon>Mytilidae</taxon>
        <taxon>Mytilinae</taxon>
        <taxon>Mytilus</taxon>
    </lineage>
</organism>
<proteinExistence type="predicted"/>
<protein>
    <recommendedName>
        <fullName evidence="3">DUF4371 domain-containing protein</fullName>
    </recommendedName>
</protein>
<dbReference type="AlphaFoldDB" id="A0A8B6F4W7"/>
<keyword evidence="2" id="KW-1185">Reference proteome</keyword>
<sequence>MSKQLSKKHRITGPTFLTSWFEKSTPSSNCSQTDHENLHLEQSPEVEIQPSPECTESQDVQTETSLLCNICIPFNKIPMNGSFIWTSKPCITVTLESISKHAKSDAHKQAEQLEAQHTLSGNGQGLVKAVSAQWLASEEIPHTTKYSSLLGYAKRMGCSYLNHLQKGGNANYESQRTLQEMLHIIAEQIAAPILQDICKSCYYSILIDVTTDIAVIKQMTILARYITENNQLPTEHLIGLGSDGASFMVGRKSGVAARLKQRNPELVNVHCKLPIDCHWLQLRLQTIFHI</sequence>
<dbReference type="PANTHER" id="PTHR46880:SF5">
    <property type="entry name" value="DUF4371 DOMAIN-CONTAINING PROTEIN"/>
    <property type="match status" value="1"/>
</dbReference>
<name>A0A8B6F4W7_MYTGA</name>
<evidence type="ECO:0000313" key="1">
    <source>
        <dbReference type="EMBL" id="VDI43215.1"/>
    </source>
</evidence>
<evidence type="ECO:0008006" key="3">
    <source>
        <dbReference type="Google" id="ProtNLM"/>
    </source>
</evidence>
<dbReference type="Proteomes" id="UP000596742">
    <property type="component" value="Unassembled WGS sequence"/>
</dbReference>
<evidence type="ECO:0000313" key="2">
    <source>
        <dbReference type="Proteomes" id="UP000596742"/>
    </source>
</evidence>
<reference evidence="1" key="1">
    <citation type="submission" date="2018-11" db="EMBL/GenBank/DDBJ databases">
        <authorList>
            <person name="Alioto T."/>
            <person name="Alioto T."/>
        </authorList>
    </citation>
    <scope>NUCLEOTIDE SEQUENCE</scope>
</reference>
<dbReference type="PANTHER" id="PTHR46880">
    <property type="entry name" value="RAS-ASSOCIATING DOMAIN-CONTAINING PROTEIN"/>
    <property type="match status" value="1"/>
</dbReference>
<dbReference type="OrthoDB" id="10059291at2759"/>
<comment type="caution">
    <text evidence="1">The sequence shown here is derived from an EMBL/GenBank/DDBJ whole genome shotgun (WGS) entry which is preliminary data.</text>
</comment>
<accession>A0A8B6F4W7</accession>
<dbReference type="EMBL" id="UYJE01006119">
    <property type="protein sequence ID" value="VDI43215.1"/>
    <property type="molecule type" value="Genomic_DNA"/>
</dbReference>
<gene>
    <name evidence="1" type="ORF">MGAL_10B007509</name>
</gene>